<proteinExistence type="predicted"/>
<keyword evidence="3" id="KW-1185">Reference proteome</keyword>
<comment type="caution">
    <text evidence="2">The sequence shown here is derived from an EMBL/GenBank/DDBJ whole genome shotgun (WGS) entry which is preliminary data.</text>
</comment>
<dbReference type="Proteomes" id="UP000622547">
    <property type="component" value="Unassembled WGS sequence"/>
</dbReference>
<gene>
    <name evidence="2" type="ORF">Pph01_64860</name>
</gene>
<sequence>MDVAPEQVHPFPDAATGPAPNPALLTSADRPAGSTSDTVTALWVGPSPEFVTVSRRVPEYTVVLSGCPLRNVSRLWVAEIVRLGAASAEDAGTCTNETVKTVAIRRLRREAKRVPRPRALEKDLMRSSPIFV</sequence>
<reference evidence="2 3" key="1">
    <citation type="submission" date="2021-01" db="EMBL/GenBank/DDBJ databases">
        <title>Whole genome shotgun sequence of Planotetraspora phitsanulokensis NBRC 104273.</title>
        <authorList>
            <person name="Komaki H."/>
            <person name="Tamura T."/>
        </authorList>
    </citation>
    <scope>NUCLEOTIDE SEQUENCE [LARGE SCALE GENOMIC DNA]</scope>
    <source>
        <strain evidence="2 3">NBRC 104273</strain>
    </source>
</reference>
<evidence type="ECO:0000256" key="1">
    <source>
        <dbReference type="SAM" id="MobiDB-lite"/>
    </source>
</evidence>
<protein>
    <submittedName>
        <fullName evidence="2">Uncharacterized protein</fullName>
    </submittedName>
</protein>
<organism evidence="2 3">
    <name type="scientific">Planotetraspora phitsanulokensis</name>
    <dbReference type="NCBI Taxonomy" id="575192"/>
    <lineage>
        <taxon>Bacteria</taxon>
        <taxon>Bacillati</taxon>
        <taxon>Actinomycetota</taxon>
        <taxon>Actinomycetes</taxon>
        <taxon>Streptosporangiales</taxon>
        <taxon>Streptosporangiaceae</taxon>
        <taxon>Planotetraspora</taxon>
    </lineage>
</organism>
<evidence type="ECO:0000313" key="3">
    <source>
        <dbReference type="Proteomes" id="UP000622547"/>
    </source>
</evidence>
<dbReference type="EMBL" id="BOOP01000034">
    <property type="protein sequence ID" value="GII41483.1"/>
    <property type="molecule type" value="Genomic_DNA"/>
</dbReference>
<name>A0A8J3UA84_9ACTN</name>
<accession>A0A8J3UA84</accession>
<feature type="region of interest" description="Disordered" evidence="1">
    <location>
        <begin position="1"/>
        <end position="39"/>
    </location>
</feature>
<evidence type="ECO:0000313" key="2">
    <source>
        <dbReference type="EMBL" id="GII41483.1"/>
    </source>
</evidence>
<dbReference type="AlphaFoldDB" id="A0A8J3UA84"/>